<dbReference type="GO" id="GO:0005049">
    <property type="term" value="F:nuclear export signal receptor activity"/>
    <property type="evidence" value="ECO:0007669"/>
    <property type="project" value="TreeGrafter"/>
</dbReference>
<keyword evidence="2" id="KW-0813">Transport</keyword>
<dbReference type="GO" id="GO:0005829">
    <property type="term" value="C:cytosol"/>
    <property type="evidence" value="ECO:0007669"/>
    <property type="project" value="TreeGrafter"/>
</dbReference>
<evidence type="ECO:0000256" key="2">
    <source>
        <dbReference type="ARBA" id="ARBA00022448"/>
    </source>
</evidence>
<feature type="compositionally biased region" description="Acidic residues" evidence="4">
    <location>
        <begin position="968"/>
        <end position="1007"/>
    </location>
</feature>
<accession>A0AAD3SUG7</accession>
<protein>
    <recommendedName>
        <fullName evidence="5">Importin N-terminal domain-containing protein</fullName>
    </recommendedName>
</protein>
<feature type="region of interest" description="Disordered" evidence="4">
    <location>
        <begin position="412"/>
        <end position="437"/>
    </location>
</feature>
<keyword evidence="3" id="KW-0539">Nucleus</keyword>
<dbReference type="PANTHER" id="PTHR10997">
    <property type="entry name" value="IMPORTIN-7, 8, 11"/>
    <property type="match status" value="1"/>
</dbReference>
<evidence type="ECO:0000256" key="4">
    <source>
        <dbReference type="SAM" id="MobiDB-lite"/>
    </source>
</evidence>
<feature type="region of interest" description="Disordered" evidence="4">
    <location>
        <begin position="967"/>
        <end position="1007"/>
    </location>
</feature>
<organism evidence="6 7">
    <name type="scientific">Nepenthes gracilis</name>
    <name type="common">Slender pitcher plant</name>
    <dbReference type="NCBI Taxonomy" id="150966"/>
    <lineage>
        <taxon>Eukaryota</taxon>
        <taxon>Viridiplantae</taxon>
        <taxon>Streptophyta</taxon>
        <taxon>Embryophyta</taxon>
        <taxon>Tracheophyta</taxon>
        <taxon>Spermatophyta</taxon>
        <taxon>Magnoliopsida</taxon>
        <taxon>eudicotyledons</taxon>
        <taxon>Gunneridae</taxon>
        <taxon>Pentapetalae</taxon>
        <taxon>Caryophyllales</taxon>
        <taxon>Nepenthaceae</taxon>
        <taxon>Nepenthes</taxon>
    </lineage>
</organism>
<feature type="domain" description="Importin N-terminal" evidence="5">
    <location>
        <begin position="25"/>
        <end position="92"/>
    </location>
</feature>
<dbReference type="GO" id="GO:0006611">
    <property type="term" value="P:protein export from nucleus"/>
    <property type="evidence" value="ECO:0007669"/>
    <property type="project" value="TreeGrafter"/>
</dbReference>
<dbReference type="PROSITE" id="PS50166">
    <property type="entry name" value="IMPORTIN_B_NT"/>
    <property type="match status" value="1"/>
</dbReference>
<comment type="caution">
    <text evidence="6">The sequence shown here is derived from an EMBL/GenBank/DDBJ whole genome shotgun (WGS) entry which is preliminary data.</text>
</comment>
<name>A0AAD3SUG7_NEPGR</name>
<keyword evidence="7" id="KW-1185">Reference proteome</keyword>
<dbReference type="PANTHER" id="PTHR10997:SF29">
    <property type="entry name" value="ARM REPEAT SUPERFAMILY PROTEIN"/>
    <property type="match status" value="1"/>
</dbReference>
<comment type="subcellular location">
    <subcellularLocation>
        <location evidence="1">Nucleus</location>
    </subcellularLocation>
</comment>
<dbReference type="Gene3D" id="1.25.10.10">
    <property type="entry name" value="Leucine-rich Repeat Variant"/>
    <property type="match status" value="1"/>
</dbReference>
<dbReference type="SUPFAM" id="SSF48371">
    <property type="entry name" value="ARM repeat"/>
    <property type="match status" value="1"/>
</dbReference>
<proteinExistence type="predicted"/>
<evidence type="ECO:0000256" key="1">
    <source>
        <dbReference type="ARBA" id="ARBA00004123"/>
    </source>
</evidence>
<sequence length="1089" mass="121052">MMAGEDITQILNETLSPDADVVRNATGLLDRLSLSPDFPFSLLSITVGDKNEGVRIAAATYLKNLIRRNFYEGRSTSASQEFKNQLLHALLRLDTPVLKVLLEAFRIIVDAEFVKQNAWPEVVPELQYAIQRSNVISGDANSEWRTVNALTLLQAMVRNFQYFLNPKIAREPVPPQLEQIADKILVPLLAVFHSVVEKALAVDGNVDIEIERTLLIVCKCMYYAVRSYMPSSLAPLLPSFCGGLYAILGSLNFERDISSVDSWLVRLKTGKRILLIFCALVTRHRKYSDKLMPDVIKCSLNIVRFSALSSNLDYLSERIVSLAFDVISHVLETGPGWRLVSPYFSSLLESAIFPALAMNEKDISEWANDEEEFVRKNFPSDLGETSGWRDDLFTARKSAINLLGVISMSKGPPVVTSSQSSSISSKRKKGEKNKGKNQFSSMGELLVVPFLSKFPIPLEANASASSMLNNYFGVLLGYGSLQDFLREQKPEYTGTLILDRVLPLYKVPSVLPQLVAVSNWVLKELVSCLPEDMSADIYSSLLKALTMPDCGDLSCYPVRATAAGAIAGLLENDYLPPNWLPLLEVLVGKIGNEDQETSMLFQLLSSVVEAGNEEVAVHAPLVVPSLVDAISKCLTSNPETSAEVVGSGFAALAVIAKSWEDSVPEEAEENELSAKWAPCSLTIASALSSLLQQVWLIPTQTMDDEGLSRHMGIDDASTLLWFIMRSVTSHDDVQKLKVPDLLLVWADLIADWNAWEELEDLPIFDCIKEVVGLQKKFGLRNFFAGRMPSPPAPPVPKQSIIEAIGSFISEAISQYPSAARRACLCVHIILHLPTYSFGAEDVKHSLVSTFSLAAMSRFKEIESKSSYLEKPLLLSIASCYLCYPSIVETVLEKDEKGGFVIWASALSSLSSKAFSGDLSAESEIKLIAMTLAKVVEQLMDKGIPFTEWSQECFISLVEACKRLKEVQREEEEAESDEEADDADEDSETDDYDDEEDSEEDVHEETEEEFLERYAKTAAALENGTIVEEGDAEEDDEEPELGCLEEFDQQKLLESLLEKYQVLIQRQLLSPQLMTSILNSFPEYERFFRQ</sequence>
<evidence type="ECO:0000313" key="7">
    <source>
        <dbReference type="Proteomes" id="UP001279734"/>
    </source>
</evidence>
<dbReference type="GO" id="GO:0031267">
    <property type="term" value="F:small GTPase binding"/>
    <property type="evidence" value="ECO:0007669"/>
    <property type="project" value="InterPro"/>
</dbReference>
<dbReference type="InterPro" id="IPR011989">
    <property type="entry name" value="ARM-like"/>
</dbReference>
<dbReference type="EMBL" id="BSYO01000019">
    <property type="protein sequence ID" value="GMH18258.1"/>
    <property type="molecule type" value="Genomic_DNA"/>
</dbReference>
<evidence type="ECO:0000313" key="6">
    <source>
        <dbReference type="EMBL" id="GMH18258.1"/>
    </source>
</evidence>
<dbReference type="GO" id="GO:0006606">
    <property type="term" value="P:protein import into nucleus"/>
    <property type="evidence" value="ECO:0007669"/>
    <property type="project" value="TreeGrafter"/>
</dbReference>
<dbReference type="InterPro" id="IPR001494">
    <property type="entry name" value="Importin-beta_N"/>
</dbReference>
<dbReference type="Pfam" id="PF03810">
    <property type="entry name" value="IBN_N"/>
    <property type="match status" value="1"/>
</dbReference>
<dbReference type="AlphaFoldDB" id="A0AAD3SUG7"/>
<reference evidence="6" key="1">
    <citation type="submission" date="2023-05" db="EMBL/GenBank/DDBJ databases">
        <title>Nepenthes gracilis genome sequencing.</title>
        <authorList>
            <person name="Fukushima K."/>
        </authorList>
    </citation>
    <scope>NUCLEOTIDE SEQUENCE</scope>
    <source>
        <strain evidence="6">SING2019-196</strain>
    </source>
</reference>
<dbReference type="InterPro" id="IPR016024">
    <property type="entry name" value="ARM-type_fold"/>
</dbReference>
<evidence type="ECO:0000259" key="5">
    <source>
        <dbReference type="PROSITE" id="PS50166"/>
    </source>
</evidence>
<dbReference type="Proteomes" id="UP001279734">
    <property type="component" value="Unassembled WGS sequence"/>
</dbReference>
<evidence type="ECO:0000256" key="3">
    <source>
        <dbReference type="ARBA" id="ARBA00023242"/>
    </source>
</evidence>
<gene>
    <name evidence="6" type="ORF">Nepgr_020099</name>
</gene>
<dbReference type="SMART" id="SM00913">
    <property type="entry name" value="IBN_N"/>
    <property type="match status" value="1"/>
</dbReference>
<dbReference type="GO" id="GO:0005635">
    <property type="term" value="C:nuclear envelope"/>
    <property type="evidence" value="ECO:0007669"/>
    <property type="project" value="TreeGrafter"/>
</dbReference>